<dbReference type="InterPro" id="IPR028354">
    <property type="entry name" value="GPAT_PlsB"/>
</dbReference>
<dbReference type="GO" id="GO:0005886">
    <property type="term" value="C:plasma membrane"/>
    <property type="evidence" value="ECO:0007669"/>
    <property type="project" value="UniProtKB-SubCell"/>
</dbReference>
<dbReference type="UniPathway" id="UPA00557">
    <property type="reaction ID" value="UER00612"/>
</dbReference>
<proteinExistence type="inferred from homology"/>
<dbReference type="InterPro" id="IPR002123">
    <property type="entry name" value="Plipid/glycerol_acylTrfase"/>
</dbReference>
<comment type="domain">
    <text evidence="12">The HXXXXD motif is essential for acyltransferase activity and may constitute the binding site for the phosphate moiety of the glycerol-3-phosphate.</text>
</comment>
<evidence type="ECO:0000256" key="3">
    <source>
        <dbReference type="ARBA" id="ARBA00005189"/>
    </source>
</evidence>
<protein>
    <recommendedName>
        <fullName evidence="6 12">Glycerol-3-phosphate acyltransferase</fullName>
        <shortName evidence="12">GPAT</shortName>
        <ecNumber evidence="5 12">2.3.1.15</ecNumber>
    </recommendedName>
</protein>
<dbReference type="PIRSF" id="PIRSF000437">
    <property type="entry name" value="GPAT_DHAPAT"/>
    <property type="match status" value="1"/>
</dbReference>
<evidence type="ECO:0000256" key="1">
    <source>
        <dbReference type="ARBA" id="ARBA00004413"/>
    </source>
</evidence>
<dbReference type="AlphaFoldDB" id="W0SAW1"/>
<dbReference type="Pfam" id="PF01553">
    <property type="entry name" value="Acyltransferase"/>
    <property type="match status" value="1"/>
</dbReference>
<feature type="short sequence motif" description="HXXXXD motif" evidence="12">
    <location>
        <begin position="308"/>
        <end position="313"/>
    </location>
</feature>
<keyword evidence="12" id="KW-0443">Lipid metabolism</keyword>
<dbReference type="KEGG" id="shd:SUTH_00330"/>
<dbReference type="HAMAP" id="MF_00393">
    <property type="entry name" value="Glyc3P_acyltrans"/>
    <property type="match status" value="1"/>
</dbReference>
<comment type="pathway">
    <text evidence="2 12">Phospholipid metabolism; CDP-diacylglycerol biosynthesis; CDP-diacylglycerol from sn-glycerol 3-phosphate: step 1/3.</text>
</comment>
<dbReference type="STRING" id="1223802.SUTH_00330"/>
<evidence type="ECO:0000256" key="7">
    <source>
        <dbReference type="ARBA" id="ARBA00022475"/>
    </source>
</evidence>
<evidence type="ECO:0000256" key="4">
    <source>
        <dbReference type="ARBA" id="ARBA00007937"/>
    </source>
</evidence>
<evidence type="ECO:0000256" key="2">
    <source>
        <dbReference type="ARBA" id="ARBA00004765"/>
    </source>
</evidence>
<keyword evidence="15" id="KW-1185">Reference proteome</keyword>
<dbReference type="GO" id="GO:0016024">
    <property type="term" value="P:CDP-diacylglycerol biosynthetic process"/>
    <property type="evidence" value="ECO:0007669"/>
    <property type="project" value="UniProtKB-UniRule"/>
</dbReference>
<dbReference type="EMBL" id="AP012547">
    <property type="protein sequence ID" value="BAO28146.1"/>
    <property type="molecule type" value="Genomic_DNA"/>
</dbReference>
<dbReference type="InterPro" id="IPR045520">
    <property type="entry name" value="GPAT/DHAPAT_C"/>
</dbReference>
<comment type="catalytic activity">
    <reaction evidence="11 12">
        <text>sn-glycerol 3-phosphate + an acyl-CoA = a 1-acyl-sn-glycero-3-phosphate + CoA</text>
        <dbReference type="Rhea" id="RHEA:15325"/>
        <dbReference type="ChEBI" id="CHEBI:57287"/>
        <dbReference type="ChEBI" id="CHEBI:57597"/>
        <dbReference type="ChEBI" id="CHEBI:57970"/>
        <dbReference type="ChEBI" id="CHEBI:58342"/>
        <dbReference type="EC" id="2.3.1.15"/>
    </reaction>
</comment>
<name>W0SAW1_9PROT</name>
<evidence type="ECO:0000313" key="14">
    <source>
        <dbReference type="EMBL" id="BAO28146.1"/>
    </source>
</evidence>
<evidence type="ECO:0000256" key="12">
    <source>
        <dbReference type="HAMAP-Rule" id="MF_00393"/>
    </source>
</evidence>
<comment type="similarity">
    <text evidence="4 12">Belongs to the GPAT/DAPAT family.</text>
</comment>
<evidence type="ECO:0000256" key="8">
    <source>
        <dbReference type="ARBA" id="ARBA00022679"/>
    </source>
</evidence>
<dbReference type="Proteomes" id="UP000031637">
    <property type="component" value="Chromosome"/>
</dbReference>
<organism evidence="14 15">
    <name type="scientific">Sulfuritalea hydrogenivorans sk43H</name>
    <dbReference type="NCBI Taxonomy" id="1223802"/>
    <lineage>
        <taxon>Bacteria</taxon>
        <taxon>Pseudomonadati</taxon>
        <taxon>Pseudomonadota</taxon>
        <taxon>Betaproteobacteria</taxon>
        <taxon>Nitrosomonadales</taxon>
        <taxon>Sterolibacteriaceae</taxon>
        <taxon>Sulfuritalea</taxon>
    </lineage>
</organism>
<dbReference type="InterPro" id="IPR041728">
    <property type="entry name" value="GPAT/DHAPAT_LPLAT"/>
</dbReference>
<dbReference type="PANTHER" id="PTHR12563:SF17">
    <property type="entry name" value="DIHYDROXYACETONE PHOSPHATE ACYLTRANSFERASE"/>
    <property type="match status" value="1"/>
</dbReference>
<dbReference type="SMART" id="SM00563">
    <property type="entry name" value="PlsC"/>
    <property type="match status" value="1"/>
</dbReference>
<sequence>MFDFMGLALALMRRVLYLGTRTQVFPDNPEELELKPDIPVCYVLDERHLSNLLVVDHECGQIGLPRAMHPMRDEAFSSQRSFFFLSHNERGRLVPNPRVSAAPMLKAMVRAAFADPRFDVQLVPVTVLWGREPGKQDSVLKALLAESWQQVSTLRHLLAMLIHGRHTMVRFNAPISLREFLSDGIDEPHAVRKLGRILRVHFRRQREMAIGPDLSHRHTQLQTLLNMPSVHKAIVAEAEAKSISLVAAKRSAREFAIEIASDYSYAVVKAFALFLTWVWNKVYNGIEVHNFERVTAVAPGHGIVYVPCHRSHADYLLLSYIIFTRGMMVPHIAAGSNLNLPLVGSILRRSGAFFLRRKIKGEPLYAAVFQEYVHLMIDRGFPMEYFIEGGRSRSGRTLAPKAGILAMTVQSFVRSHARPLVFVPVYIGYEKLMEGSSYIAELHGRPKKSESLVGLVRAARVLKRNFGRVHVNFGPPLALAEFLDAHHPDWRDDSLDAQAPWLRGAVDATATELARRINSLAVVTPVNLLAVTLLSTPKHAADFRLLQKQIGHVQYLLAESPYHASIITCDQPAAEVIDYVRTLELVECHPHPLGDIVRAEEGQAALLAYFRNNVLHLLALPALLACLVSHNQILTRQRAKQAIKGIYGLLRAELFLPWDAAELDVAIDQAEAALTRRGLIVADCQSELLRAPPPNSEANPELRQLGNIIRPTLERQFLTLALLQHHGSGRLTRAGLEEATHLLAQRLAMLHEFNVAEFPEKLLFANVIRNLIDAEILQTDASGLLQFDERITRAAEQTELLLAADVRHSIQLIARAAAPVPESLSHEEKHS</sequence>
<keyword evidence="10 12" id="KW-0012">Acyltransferase</keyword>
<evidence type="ECO:0000256" key="9">
    <source>
        <dbReference type="ARBA" id="ARBA00023136"/>
    </source>
</evidence>
<keyword evidence="12" id="KW-1208">Phospholipid metabolism</keyword>
<evidence type="ECO:0000256" key="5">
    <source>
        <dbReference type="ARBA" id="ARBA00013113"/>
    </source>
</evidence>
<feature type="domain" description="Phospholipid/glycerol acyltransferase" evidence="13">
    <location>
        <begin position="303"/>
        <end position="430"/>
    </location>
</feature>
<evidence type="ECO:0000259" key="13">
    <source>
        <dbReference type="SMART" id="SM00563"/>
    </source>
</evidence>
<keyword evidence="12" id="KW-0444">Lipid biosynthesis</keyword>
<accession>W0SAW1</accession>
<evidence type="ECO:0000256" key="6">
    <source>
        <dbReference type="ARBA" id="ARBA00013432"/>
    </source>
</evidence>
<dbReference type="NCBIfam" id="NF003441">
    <property type="entry name" value="PRK04974.1"/>
    <property type="match status" value="1"/>
</dbReference>
<comment type="pathway">
    <text evidence="3">Lipid metabolism.</text>
</comment>
<evidence type="ECO:0000256" key="11">
    <source>
        <dbReference type="ARBA" id="ARBA00048427"/>
    </source>
</evidence>
<dbReference type="CDD" id="cd07993">
    <property type="entry name" value="LPLAT_DHAPAT-like"/>
    <property type="match status" value="1"/>
</dbReference>
<dbReference type="InterPro" id="IPR022284">
    <property type="entry name" value="GPAT/DHAPAT"/>
</dbReference>
<keyword evidence="8 12" id="KW-0808">Transferase</keyword>
<dbReference type="EC" id="2.3.1.15" evidence="5 12"/>
<keyword evidence="12" id="KW-0594">Phospholipid biosynthesis</keyword>
<dbReference type="NCBIfam" id="TIGR03703">
    <property type="entry name" value="plsB"/>
    <property type="match status" value="1"/>
</dbReference>
<dbReference type="HOGENOM" id="CLU_015407_0_0_4"/>
<gene>
    <name evidence="12" type="primary">plsB</name>
    <name evidence="14" type="ORF">SUTH_00330</name>
</gene>
<dbReference type="PANTHER" id="PTHR12563">
    <property type="entry name" value="GLYCEROL-3-PHOSPHATE ACYLTRANSFERASE"/>
    <property type="match status" value="1"/>
</dbReference>
<reference evidence="14 15" key="1">
    <citation type="journal article" date="2014" name="Syst. Appl. Microbiol.">
        <title>Complete genomes of freshwater sulfur oxidizers Sulfuricella denitrificans skB26 and Sulfuritalea hydrogenivorans sk43H: genetic insights into the sulfur oxidation pathway of betaproteobacteria.</title>
        <authorList>
            <person name="Watanabe T."/>
            <person name="Kojima H."/>
            <person name="Fukui M."/>
        </authorList>
    </citation>
    <scope>NUCLEOTIDE SEQUENCE [LARGE SCALE GENOMIC DNA]</scope>
    <source>
        <strain evidence="14">DSM22779</strain>
    </source>
</reference>
<dbReference type="SUPFAM" id="SSF69593">
    <property type="entry name" value="Glycerol-3-phosphate (1)-acyltransferase"/>
    <property type="match status" value="1"/>
</dbReference>
<dbReference type="GO" id="GO:0006631">
    <property type="term" value="P:fatty acid metabolic process"/>
    <property type="evidence" value="ECO:0007669"/>
    <property type="project" value="TreeGrafter"/>
</dbReference>
<dbReference type="PIRSF" id="PIRSF500064">
    <property type="entry name" value="GPAT"/>
    <property type="match status" value="1"/>
</dbReference>
<dbReference type="Pfam" id="PF19277">
    <property type="entry name" value="GPAT_C"/>
    <property type="match status" value="1"/>
</dbReference>
<dbReference type="GO" id="GO:0004366">
    <property type="term" value="F:glycerol-3-phosphate O-acyltransferase activity"/>
    <property type="evidence" value="ECO:0007669"/>
    <property type="project" value="UniProtKB-UniRule"/>
</dbReference>
<keyword evidence="7 12" id="KW-1003">Cell membrane</keyword>
<evidence type="ECO:0000256" key="10">
    <source>
        <dbReference type="ARBA" id="ARBA00023315"/>
    </source>
</evidence>
<comment type="subcellular location">
    <subcellularLocation>
        <location evidence="1 12">Cell membrane</location>
        <topology evidence="1 12">Peripheral membrane protein</topology>
        <orientation evidence="1 12">Cytoplasmic side</orientation>
    </subcellularLocation>
</comment>
<keyword evidence="9 12" id="KW-0472">Membrane</keyword>
<evidence type="ECO:0000313" key="15">
    <source>
        <dbReference type="Proteomes" id="UP000031637"/>
    </source>
</evidence>